<feature type="coiled-coil region" evidence="1">
    <location>
        <begin position="848"/>
        <end position="931"/>
    </location>
</feature>
<feature type="region of interest" description="Disordered" evidence="2">
    <location>
        <begin position="1"/>
        <end position="79"/>
    </location>
</feature>
<gene>
    <name evidence="3" type="ORF">GL50803_0014345</name>
</gene>
<feature type="coiled-coil region" evidence="1">
    <location>
        <begin position="209"/>
        <end position="278"/>
    </location>
</feature>
<feature type="compositionally biased region" description="Polar residues" evidence="2">
    <location>
        <begin position="49"/>
        <end position="65"/>
    </location>
</feature>
<reference evidence="3 4" key="1">
    <citation type="journal article" date="2007" name="Science">
        <title>Genomic minimalism in the early diverging intestinal parasite Giardia lamblia.</title>
        <authorList>
            <person name="Morrison H.G."/>
            <person name="McArthur A.G."/>
            <person name="Gillin F.D."/>
            <person name="Aley S.B."/>
            <person name="Adam R.D."/>
            <person name="Olsen G.J."/>
            <person name="Best A.A."/>
            <person name="Cande W.Z."/>
            <person name="Chen F."/>
            <person name="Cipriano M.J."/>
            <person name="Davids B.J."/>
            <person name="Dawson S.C."/>
            <person name="Elmendorf H.G."/>
            <person name="Hehl A.B."/>
            <person name="Holder M.E."/>
            <person name="Huse S.M."/>
            <person name="Kim U.U."/>
            <person name="Lasek-Nesselquist E."/>
            <person name="Manning G."/>
            <person name="Nigam A."/>
            <person name="Nixon J.E."/>
            <person name="Palm D."/>
            <person name="Passamaneck N.E."/>
            <person name="Prabhu A."/>
            <person name="Reich C.I."/>
            <person name="Reiner D.S."/>
            <person name="Samuelson J."/>
            <person name="Svard S.G."/>
            <person name="Sogin M.L."/>
        </authorList>
    </citation>
    <scope>NUCLEOTIDE SEQUENCE [LARGE SCALE GENOMIC DNA]</scope>
    <source>
        <strain evidence="3 4">WB C6</strain>
    </source>
</reference>
<dbReference type="GeneID" id="5696890"/>
<feature type="compositionally biased region" description="Polar residues" evidence="2">
    <location>
        <begin position="1342"/>
        <end position="1358"/>
    </location>
</feature>
<evidence type="ECO:0000256" key="2">
    <source>
        <dbReference type="SAM" id="MobiDB-lite"/>
    </source>
</evidence>
<accession>A8BZG4</accession>
<keyword evidence="1" id="KW-0175">Coiled coil</keyword>
<feature type="region of interest" description="Disordered" evidence="2">
    <location>
        <begin position="105"/>
        <end position="130"/>
    </location>
</feature>
<feature type="compositionally biased region" description="Low complexity" evidence="2">
    <location>
        <begin position="482"/>
        <end position="500"/>
    </location>
</feature>
<dbReference type="PANTHER" id="PTHR23159">
    <property type="entry name" value="CENTROSOMAL PROTEIN 2"/>
    <property type="match status" value="1"/>
</dbReference>
<feature type="coiled-coil region" evidence="1">
    <location>
        <begin position="1225"/>
        <end position="1282"/>
    </location>
</feature>
<feature type="compositionally biased region" description="Low complexity" evidence="2">
    <location>
        <begin position="29"/>
        <end position="47"/>
    </location>
</feature>
<dbReference type="VEuPathDB" id="GiardiaDB:GL50803_14345"/>
<evidence type="ECO:0000313" key="4">
    <source>
        <dbReference type="Proteomes" id="UP000001548"/>
    </source>
</evidence>
<feature type="region of interest" description="Disordered" evidence="2">
    <location>
        <begin position="480"/>
        <end position="518"/>
    </location>
</feature>
<dbReference type="KEGG" id="gla:GL50803_0014345"/>
<name>A8BZG4_GIAIC</name>
<dbReference type="EMBL" id="AACB03000005">
    <property type="protein sequence ID" value="KAE8301444.1"/>
    <property type="molecule type" value="Genomic_DNA"/>
</dbReference>
<dbReference type="FunCoup" id="A8BZG4">
    <property type="interactions" value="65"/>
</dbReference>
<protein>
    <submittedName>
        <fullName evidence="3">Chromosome segregation protein</fullName>
    </submittedName>
</protein>
<evidence type="ECO:0000256" key="1">
    <source>
        <dbReference type="SAM" id="Coils"/>
    </source>
</evidence>
<dbReference type="OMA" id="QISHIYD"/>
<feature type="coiled-coil region" evidence="1">
    <location>
        <begin position="1127"/>
        <end position="1154"/>
    </location>
</feature>
<keyword evidence="4" id="KW-1185">Reference proteome</keyword>
<feature type="region of interest" description="Disordered" evidence="2">
    <location>
        <begin position="1342"/>
        <end position="1363"/>
    </location>
</feature>
<proteinExistence type="predicted"/>
<feature type="coiled-coil region" evidence="1">
    <location>
        <begin position="741"/>
        <end position="818"/>
    </location>
</feature>
<sequence>MPNSGTYPLFGSVARSASHSKVLKGGTGSVMRPSRSFSSSGTVGRSGDTSHSAGFNRHSGSQTLATEPVSGEPKQTTGSVRIHRPMSAGINLKVSDLLTGAFNSTTTAQPLQPSSQQPEDVQSGSNSAQLLSTHSALEKKFHQLEQLHSQLQTINDDIIMGIRNSDARASEYPEPAGCTGPQDPPGTTVQISHIYDVLSTIKTTNDAIKTDFQRELEALSQQLQTSLAENGELLRENLMLKDIISQKELHISDLTHFAKTKEKEVDRLSELLATAERINSAKNIELRSYLDECATVSKHNESVIAERSNELQILRSTNEQLSLTLSVAQQEFENTKAELSKVQASEAALHTERDELERRLKKVKANAEKFITQRDAEIARLKDELQKLEQEKKSVRQDLRLATDALGSYKAEATELQVLVAHLGVSVSSILSSQQEETIPLASGIDASVQSSCPALCELVKAVIEKKDVEIRELQENLAKYGGTDPTSSSVVGTSSNVPPHISVQRDEPLEPQERLSYNPPSVVDKEVLTEYSCKDASTLCPINSENLPQGCAASIPTSLRDLPDGPLAQEIRHEIQGLQASIATREAQIATLLEERDRMQASAESAAKDISSLTQKVDALRHELARSEQTIIELRQTDKTVELAVLQAKYDVLNDIKLDPTVLLNKYMEGEKKTEELRGKIYEALSRETELQKEKSELQASLSVARAEYDILVRKLADLEHVLGAAKASAASASDIHSRLVATEAELAKANSTISAHEKTIETLTLACKDLEVKLANAEDALTENIESLNATLRSQKQQHSQQIEEKDHEIAKCKERIIQLTTSGSMEKLSSSTGNADNLLHTESALNAATLTEENLRQQLHTLRETMAAELSDKISEIGTLKKKLEEATTKQAELSAQLEARNADSLAAKKASQENEALEIKLRALETELKARPTFEYVSDLKHKLDTASSAADMLKTEVSACKQERSKLDALLQEKTNSCASLQNFANSLKEELRSTEHARALSEKALNAEIESLKIAIEEKTVLLAQLTSKLSTYEDEKSRLQVLLDEKTKEVGQSAHKLCELEALLEERRSTDQSQTTKLAMLSDQLAHMDEEKRSLVGILTATHKEVQLKALEERATHEHATAIKERLHEANQEITALQDQLRIAEHKLSHKNLAESAEVLKLRDEIALLTHKHRQELEERENHWRMQLLSQREQFGNATTASLQQELDAATKTLDRVILTKNAEIQALKRQLDTARDTSERADSLSEREVYEGTIKDLRQQIEQLKQQSHKKDLVSRTRSDRGRNYADVLEKSISPQFTASARSQRPGLATPETFATGIKNIDDQIAFKSELTPSSVQEIEIPTQSASSNEKVGADNQRLTVQELLDRSRELNAQVGTLNIDMNYFHEKLDRSLDLTTSTALRPPGIHTSMLQTRDLQESDLNASVHNEGQRPVHPNGAFA</sequence>
<feature type="coiled-coil region" evidence="1">
    <location>
        <begin position="1015"/>
        <end position="1056"/>
    </location>
</feature>
<feature type="coiled-coil region" evidence="1">
    <location>
        <begin position="311"/>
        <end position="405"/>
    </location>
</feature>
<dbReference type="HOGENOM" id="CLU_251498_0_0_1"/>
<dbReference type="Proteomes" id="UP000001548">
    <property type="component" value="Unassembled WGS sequence"/>
</dbReference>
<feature type="coiled-coil region" evidence="1">
    <location>
        <begin position="590"/>
        <end position="638"/>
    </location>
</feature>
<feature type="compositionally biased region" description="Basic and acidic residues" evidence="2">
    <location>
        <begin position="504"/>
        <end position="514"/>
    </location>
</feature>
<evidence type="ECO:0000313" key="3">
    <source>
        <dbReference type="EMBL" id="KAE8301444.1"/>
    </source>
</evidence>
<dbReference type="RefSeq" id="XP_001704040.1">
    <property type="nucleotide sequence ID" value="XM_001703988.1"/>
</dbReference>
<comment type="caution">
    <text evidence="3">The sequence shown here is derived from an EMBL/GenBank/DDBJ whole genome shotgun (WGS) entry which is preliminary data.</text>
</comment>
<dbReference type="PANTHER" id="PTHR23159:SF31">
    <property type="entry name" value="CENTROSOME-ASSOCIATED PROTEIN CEP250 ISOFORM X1"/>
    <property type="match status" value="1"/>
</dbReference>
<organism evidence="3 4">
    <name type="scientific">Giardia intestinalis (strain ATCC 50803 / WB clone C6)</name>
    <name type="common">Giardia lamblia</name>
    <dbReference type="NCBI Taxonomy" id="184922"/>
    <lineage>
        <taxon>Eukaryota</taxon>
        <taxon>Metamonada</taxon>
        <taxon>Diplomonadida</taxon>
        <taxon>Hexamitidae</taxon>
        <taxon>Giardiinae</taxon>
        <taxon>Giardia</taxon>
    </lineage>
</organism>